<dbReference type="EMBL" id="LWMN01000011">
    <property type="protein sequence ID" value="OAQ56021.1"/>
    <property type="molecule type" value="Genomic_DNA"/>
</dbReference>
<feature type="transmembrane region" description="Helical" evidence="1">
    <location>
        <begin position="58"/>
        <end position="74"/>
    </location>
</feature>
<evidence type="ECO:0000313" key="3">
    <source>
        <dbReference type="EMBL" id="OAQ56021.1"/>
    </source>
</evidence>
<dbReference type="Proteomes" id="UP000078516">
    <property type="component" value="Unassembled WGS sequence"/>
</dbReference>
<keyword evidence="1" id="KW-1133">Transmembrane helix</keyword>
<reference evidence="3 4" key="1">
    <citation type="submission" date="2016-04" db="EMBL/GenBank/DDBJ databases">
        <title>Draft genome of an Enterococcus thailandicus strain isolated from bovine feces.</title>
        <authorList>
            <person name="Beukers A.G."/>
            <person name="Zaheer R."/>
            <person name="Goji N."/>
            <person name="Cook S.R."/>
            <person name="Amoako K."/>
            <person name="Chaves A.V."/>
            <person name="Ward M.P."/>
            <person name="Mcallister T.A."/>
        </authorList>
    </citation>
    <scope>NUCLEOTIDE SEQUENCE [LARGE SCALE GENOMIC DNA]</scope>
    <source>
        <strain evidence="3 4">F0711D 46</strain>
    </source>
</reference>
<evidence type="ECO:0000256" key="1">
    <source>
        <dbReference type="SAM" id="Phobius"/>
    </source>
</evidence>
<evidence type="ECO:0000313" key="5">
    <source>
        <dbReference type="Proteomes" id="UP000321361"/>
    </source>
</evidence>
<dbReference type="GeneID" id="77487996"/>
<keyword evidence="4" id="KW-1185">Reference proteome</keyword>
<sequence length="87" mass="9822">MELIVGIVVLIAAHTYLEKRGLPPKMEQMKLRYFLVIAIIGISTVIILSGLFAGLHQLVGIVTILFATSIAYKYRKKFEKMERGEEV</sequence>
<dbReference type="RefSeq" id="WP_067482682.1">
    <property type="nucleotide sequence ID" value="NZ_BJUG01000009.1"/>
</dbReference>
<accession>A0A179ERZ4</accession>
<dbReference type="AlphaFoldDB" id="A0A179ERZ4"/>
<reference evidence="2 5" key="2">
    <citation type="submission" date="2019-07" db="EMBL/GenBank/DDBJ databases">
        <title>Whole genome shotgun sequence of Enterococcus thailandicus NBRC 101867.</title>
        <authorList>
            <person name="Hosoyama A."/>
            <person name="Uohara A."/>
            <person name="Ohji S."/>
            <person name="Ichikawa N."/>
        </authorList>
    </citation>
    <scope>NUCLEOTIDE SEQUENCE [LARGE SCALE GENOMIC DNA]</scope>
    <source>
        <strain evidence="2 5">NBRC 101867</strain>
    </source>
</reference>
<dbReference type="OrthoDB" id="2192723at2"/>
<gene>
    <name evidence="3" type="ORF">A6E74_04690</name>
    <name evidence="2" type="ORF">ETH01_18460</name>
</gene>
<dbReference type="KEGG" id="eth:CK496_10145"/>
<dbReference type="Proteomes" id="UP000321361">
    <property type="component" value="Unassembled WGS sequence"/>
</dbReference>
<comment type="caution">
    <text evidence="3">The sequence shown here is derived from an EMBL/GenBank/DDBJ whole genome shotgun (WGS) entry which is preliminary data.</text>
</comment>
<dbReference type="EMBL" id="BJUG01000009">
    <property type="protein sequence ID" value="GEK37559.1"/>
    <property type="molecule type" value="Genomic_DNA"/>
</dbReference>
<organism evidence="3 4">
    <name type="scientific">Enterococcus thailandicus</name>
    <dbReference type="NCBI Taxonomy" id="417368"/>
    <lineage>
        <taxon>Bacteria</taxon>
        <taxon>Bacillati</taxon>
        <taxon>Bacillota</taxon>
        <taxon>Bacilli</taxon>
        <taxon>Lactobacillales</taxon>
        <taxon>Enterococcaceae</taxon>
        <taxon>Enterococcus</taxon>
    </lineage>
</organism>
<proteinExistence type="predicted"/>
<name>A0A179ERZ4_ENTTH</name>
<evidence type="ECO:0000313" key="4">
    <source>
        <dbReference type="Proteomes" id="UP000078516"/>
    </source>
</evidence>
<protein>
    <submittedName>
        <fullName evidence="3">Uncharacterized protein</fullName>
    </submittedName>
</protein>
<keyword evidence="1" id="KW-0812">Transmembrane</keyword>
<feature type="transmembrane region" description="Helical" evidence="1">
    <location>
        <begin position="33"/>
        <end position="52"/>
    </location>
</feature>
<keyword evidence="1" id="KW-0472">Membrane</keyword>
<evidence type="ECO:0000313" key="2">
    <source>
        <dbReference type="EMBL" id="GEK37559.1"/>
    </source>
</evidence>